<feature type="region of interest" description="Disordered" evidence="1">
    <location>
        <begin position="64"/>
        <end position="101"/>
    </location>
</feature>
<evidence type="ECO:0000256" key="1">
    <source>
        <dbReference type="SAM" id="MobiDB-lite"/>
    </source>
</evidence>
<keyword evidence="3" id="KW-1185">Reference proteome</keyword>
<accession>A0ABD3LKH1</accession>
<proteinExistence type="predicted"/>
<dbReference type="AlphaFoldDB" id="A0ABD3LKH1"/>
<sequence length="101" mass="11714">MMARSPIEHYQPAIFSPSSIDASLQNLDLFFSLRELHYRCRECSHCGKILPDCEIEVPGISKRRSKTLGKKNRRTRKSNLREIDTDEARAPKERESTEIHS</sequence>
<dbReference type="EMBL" id="JBJKBG010000002">
    <property type="protein sequence ID" value="KAL3752253.1"/>
    <property type="molecule type" value="Genomic_DNA"/>
</dbReference>
<protein>
    <submittedName>
        <fullName evidence="2">Uncharacterized protein</fullName>
    </submittedName>
</protein>
<feature type="compositionally biased region" description="Basic and acidic residues" evidence="1">
    <location>
        <begin position="79"/>
        <end position="101"/>
    </location>
</feature>
<evidence type="ECO:0000313" key="2">
    <source>
        <dbReference type="EMBL" id="KAL3752253.1"/>
    </source>
</evidence>
<organism evidence="2 3">
    <name type="scientific">Eucalyptus globulus</name>
    <name type="common">Tasmanian blue gum</name>
    <dbReference type="NCBI Taxonomy" id="34317"/>
    <lineage>
        <taxon>Eukaryota</taxon>
        <taxon>Viridiplantae</taxon>
        <taxon>Streptophyta</taxon>
        <taxon>Embryophyta</taxon>
        <taxon>Tracheophyta</taxon>
        <taxon>Spermatophyta</taxon>
        <taxon>Magnoliopsida</taxon>
        <taxon>eudicotyledons</taxon>
        <taxon>Gunneridae</taxon>
        <taxon>Pentapetalae</taxon>
        <taxon>rosids</taxon>
        <taxon>malvids</taxon>
        <taxon>Myrtales</taxon>
        <taxon>Myrtaceae</taxon>
        <taxon>Myrtoideae</taxon>
        <taxon>Eucalypteae</taxon>
        <taxon>Eucalyptus</taxon>
    </lineage>
</organism>
<dbReference type="Proteomes" id="UP001634007">
    <property type="component" value="Unassembled WGS sequence"/>
</dbReference>
<comment type="caution">
    <text evidence="2">The sequence shown here is derived from an EMBL/GenBank/DDBJ whole genome shotgun (WGS) entry which is preliminary data.</text>
</comment>
<feature type="compositionally biased region" description="Basic residues" evidence="1">
    <location>
        <begin position="64"/>
        <end position="78"/>
    </location>
</feature>
<name>A0ABD3LKH1_EUCGL</name>
<reference evidence="2 3" key="1">
    <citation type="submission" date="2024-11" db="EMBL/GenBank/DDBJ databases">
        <title>Chromosome-level genome assembly of Eucalyptus globulus Labill. provides insights into its genome evolution.</title>
        <authorList>
            <person name="Li X."/>
        </authorList>
    </citation>
    <scope>NUCLEOTIDE SEQUENCE [LARGE SCALE GENOMIC DNA]</scope>
    <source>
        <strain evidence="2">CL2024</strain>
        <tissue evidence="2">Fresh tender leaves</tissue>
    </source>
</reference>
<evidence type="ECO:0000313" key="3">
    <source>
        <dbReference type="Proteomes" id="UP001634007"/>
    </source>
</evidence>
<gene>
    <name evidence="2" type="ORF">ACJRO7_012978</name>
</gene>